<dbReference type="Proteomes" id="UP000235672">
    <property type="component" value="Unassembled WGS sequence"/>
</dbReference>
<keyword evidence="1" id="KW-1133">Transmembrane helix</keyword>
<evidence type="ECO:0000256" key="1">
    <source>
        <dbReference type="SAM" id="Phobius"/>
    </source>
</evidence>
<organism evidence="2 3">
    <name type="scientific">Hyaloscypha hepaticicola</name>
    <dbReference type="NCBI Taxonomy" id="2082293"/>
    <lineage>
        <taxon>Eukaryota</taxon>
        <taxon>Fungi</taxon>
        <taxon>Dikarya</taxon>
        <taxon>Ascomycota</taxon>
        <taxon>Pezizomycotina</taxon>
        <taxon>Leotiomycetes</taxon>
        <taxon>Helotiales</taxon>
        <taxon>Hyaloscyphaceae</taxon>
        <taxon>Hyaloscypha</taxon>
    </lineage>
</organism>
<dbReference type="EMBL" id="KZ613472">
    <property type="protein sequence ID" value="PMD24570.1"/>
    <property type="molecule type" value="Genomic_DNA"/>
</dbReference>
<feature type="transmembrane region" description="Helical" evidence="1">
    <location>
        <begin position="29"/>
        <end position="51"/>
    </location>
</feature>
<gene>
    <name evidence="2" type="ORF">NA56DRAFT_686638</name>
</gene>
<evidence type="ECO:0000313" key="2">
    <source>
        <dbReference type="EMBL" id="PMD24570.1"/>
    </source>
</evidence>
<proteinExistence type="predicted"/>
<keyword evidence="1" id="KW-0472">Membrane</keyword>
<sequence length="146" mass="15935">MTKESAYRTGRLNNPEIPYFRIPQQGFTFYFNILYILSLLETLVPGQVLVFRPSVFQGLLEELVESAFVSSSNLRSCARTVIVIVEGSASEGLRPLDVYIVTGLALVPISSQGFRELVEAASGGQLVESGLAVTGLITVTCRKALY</sequence>
<evidence type="ECO:0000313" key="3">
    <source>
        <dbReference type="Proteomes" id="UP000235672"/>
    </source>
</evidence>
<accession>A0A2J6QE81</accession>
<reference evidence="2 3" key="1">
    <citation type="submission" date="2016-05" db="EMBL/GenBank/DDBJ databases">
        <title>A degradative enzymes factory behind the ericoid mycorrhizal symbiosis.</title>
        <authorList>
            <consortium name="DOE Joint Genome Institute"/>
            <person name="Martino E."/>
            <person name="Morin E."/>
            <person name="Grelet G."/>
            <person name="Kuo A."/>
            <person name="Kohler A."/>
            <person name="Daghino S."/>
            <person name="Barry K."/>
            <person name="Choi C."/>
            <person name="Cichocki N."/>
            <person name="Clum A."/>
            <person name="Copeland A."/>
            <person name="Hainaut M."/>
            <person name="Haridas S."/>
            <person name="Labutti K."/>
            <person name="Lindquist E."/>
            <person name="Lipzen A."/>
            <person name="Khouja H.-R."/>
            <person name="Murat C."/>
            <person name="Ohm R."/>
            <person name="Olson A."/>
            <person name="Spatafora J."/>
            <person name="Veneault-Fourrey C."/>
            <person name="Henrissat B."/>
            <person name="Grigoriev I."/>
            <person name="Martin F."/>
            <person name="Perotto S."/>
        </authorList>
    </citation>
    <scope>NUCLEOTIDE SEQUENCE [LARGE SCALE GENOMIC DNA]</scope>
    <source>
        <strain evidence="2 3">UAMH 7357</strain>
    </source>
</reference>
<keyword evidence="3" id="KW-1185">Reference proteome</keyword>
<dbReference type="AlphaFoldDB" id="A0A2J6QE81"/>
<keyword evidence="1" id="KW-0812">Transmembrane</keyword>
<name>A0A2J6QE81_9HELO</name>
<protein>
    <submittedName>
        <fullName evidence="2">Uncharacterized protein</fullName>
    </submittedName>
</protein>